<evidence type="ECO:0000256" key="3">
    <source>
        <dbReference type="ARBA" id="ARBA00022840"/>
    </source>
</evidence>
<evidence type="ECO:0000313" key="5">
    <source>
        <dbReference type="EMBL" id="WZJ23300.1"/>
    </source>
</evidence>
<geneLocation type="plasmid" evidence="5 6">
    <name>unnamed1</name>
</geneLocation>
<dbReference type="SMART" id="SM00382">
    <property type="entry name" value="AAA"/>
    <property type="match status" value="1"/>
</dbReference>
<reference evidence="5 6" key="1">
    <citation type="submission" date="2024-04" db="EMBL/GenBank/DDBJ databases">
        <title>Dissimilatory iodate-reducing microorganisms contribute to the enrichment of iodine in groundwater.</title>
        <authorList>
            <person name="Jiang Z."/>
        </authorList>
    </citation>
    <scope>NUCLEOTIDE SEQUENCE [LARGE SCALE GENOMIC DNA]</scope>
    <source>
        <strain evidence="5 6">NCP973</strain>
        <plasmid evidence="5 6">unnamed1</plasmid>
    </source>
</reference>
<evidence type="ECO:0000259" key="4">
    <source>
        <dbReference type="SMART" id="SM00382"/>
    </source>
</evidence>
<dbReference type="PANTHER" id="PTHR30050">
    <property type="entry name" value="CHROMOSOMAL REPLICATION INITIATOR PROTEIN DNAA"/>
    <property type="match status" value="1"/>
</dbReference>
<dbReference type="Proteomes" id="UP001479520">
    <property type="component" value="Plasmid unnamed1"/>
</dbReference>
<dbReference type="PIRSF" id="PIRSF003073">
    <property type="entry name" value="DNAC_TnpB_IstB"/>
    <property type="match status" value="1"/>
</dbReference>
<dbReference type="EMBL" id="CP151407">
    <property type="protein sequence ID" value="WZJ23300.1"/>
    <property type="molecule type" value="Genomic_DNA"/>
</dbReference>
<comment type="similarity">
    <text evidence="1">Belongs to the IS21/IS1162 putative ATP-binding protein family.</text>
</comment>
<evidence type="ECO:0000313" key="6">
    <source>
        <dbReference type="Proteomes" id="UP001479520"/>
    </source>
</evidence>
<dbReference type="SUPFAM" id="SSF52540">
    <property type="entry name" value="P-loop containing nucleoside triphosphate hydrolases"/>
    <property type="match status" value="1"/>
</dbReference>
<evidence type="ECO:0000256" key="1">
    <source>
        <dbReference type="ARBA" id="ARBA00008059"/>
    </source>
</evidence>
<dbReference type="CDD" id="cd00009">
    <property type="entry name" value="AAA"/>
    <property type="match status" value="1"/>
</dbReference>
<keyword evidence="6" id="KW-1185">Reference proteome</keyword>
<dbReference type="InterPro" id="IPR047661">
    <property type="entry name" value="IstB"/>
</dbReference>
<name>A0ABZ2XL35_9RHOO</name>
<keyword evidence="3" id="KW-0067">ATP-binding</keyword>
<keyword evidence="2" id="KW-0547">Nucleotide-binding</keyword>
<dbReference type="RefSeq" id="WP_341744639.1">
    <property type="nucleotide sequence ID" value="NZ_CP151407.1"/>
</dbReference>
<organism evidence="5 6">
    <name type="scientific">Azonexus hydrophilus</name>
    <dbReference type="NCBI Taxonomy" id="418702"/>
    <lineage>
        <taxon>Bacteria</taxon>
        <taxon>Pseudomonadati</taxon>
        <taxon>Pseudomonadota</taxon>
        <taxon>Betaproteobacteria</taxon>
        <taxon>Rhodocyclales</taxon>
        <taxon>Azonexaceae</taxon>
        <taxon>Azonexus</taxon>
    </lineage>
</organism>
<evidence type="ECO:0000256" key="2">
    <source>
        <dbReference type="ARBA" id="ARBA00022741"/>
    </source>
</evidence>
<accession>A0ABZ2XL35</accession>
<dbReference type="InterPro" id="IPR028350">
    <property type="entry name" value="DNAC/IstB-like"/>
</dbReference>
<sequence>MSIDRLAQLKSLRLYGMATAWSELLAEGPRLPMQPEAWLDRLIDAEQTDRQVRSLRYQMKAARFPIHRDLSGIDWTETPLPQAQIEQLATSAFMDSAHNLILVGGTGTGKTHLATALGVAAIHQGKRVRFFNAVDLVNQLEREKLQGKSGTLAKQLVLFDAVILDELGYLPFPASGGALLFHLISQLYEKTSLIITSNLSFGEWVTVFGDPKMTTALLDRITHHCEILETGNDSFRFKQRKKSVKLA</sequence>
<feature type="domain" description="AAA+ ATPase" evidence="4">
    <location>
        <begin position="96"/>
        <end position="228"/>
    </location>
</feature>
<dbReference type="InterPro" id="IPR003593">
    <property type="entry name" value="AAA+_ATPase"/>
</dbReference>
<keyword evidence="5" id="KW-0614">Plasmid</keyword>
<gene>
    <name evidence="5" type="primary">istB</name>
    <name evidence="5" type="ORF">AADV58_17985</name>
</gene>
<dbReference type="InterPro" id="IPR002611">
    <property type="entry name" value="IstB_ATP-bd"/>
</dbReference>
<dbReference type="PANTHER" id="PTHR30050:SF4">
    <property type="entry name" value="ATP-BINDING PROTEIN RV3427C IN INSERTION SEQUENCE-RELATED"/>
    <property type="match status" value="1"/>
</dbReference>
<protein>
    <submittedName>
        <fullName evidence="5">IS21-like element helper ATPase IstB</fullName>
    </submittedName>
</protein>
<dbReference type="Pfam" id="PF01695">
    <property type="entry name" value="IstB_IS21"/>
    <property type="match status" value="1"/>
</dbReference>
<dbReference type="Gene3D" id="3.40.50.300">
    <property type="entry name" value="P-loop containing nucleotide triphosphate hydrolases"/>
    <property type="match status" value="1"/>
</dbReference>
<dbReference type="InterPro" id="IPR027417">
    <property type="entry name" value="P-loop_NTPase"/>
</dbReference>
<proteinExistence type="inferred from homology"/>
<dbReference type="NCBIfam" id="NF038214">
    <property type="entry name" value="IS21_help_AAA"/>
    <property type="match status" value="1"/>
</dbReference>